<dbReference type="AlphaFoldDB" id="A0A316U5U0"/>
<sequence length="377" mass="41112">MRITAAFVTTVLAVCAATAYAVEPDTAPQVYKVEAPHLTPEDCAFDRDNERWFQSNLYRGYIHVANADGSAFDITIPHVSSPQPFGTPYQLAGLSLNHPTKPTRLYGVAKDRQAFVFKSSDPTQSVSPNGANRFVAYDLPVDANSQPAWSVRLDRVQDRLAKKLGGKARPFGPVDSVQDKDGNSYVVFALGAPAIAKIDPSGKSIEAWSIEAPKSSRLPRVGYTGISYDAESNRLIAYGGPRTLTMFDLSSKTPSTPIPVKIEGSLRVSAITAAEKINLVQSTDGTGPRLMATNAPYVYSFRSTSKSNPWSTVSYKQYTREEFKNNGLTVVCEANFKGASGKRERQIYAQGAYFSEGANSDRKEWPLYKLPGSLLTA</sequence>
<dbReference type="CDD" id="cd12811">
    <property type="entry name" value="MALA"/>
    <property type="match status" value="1"/>
</dbReference>
<dbReference type="SUPFAM" id="SSF75011">
    <property type="entry name" value="3-carboxy-cis,cis-mucoante lactonizing enzyme"/>
    <property type="match status" value="1"/>
</dbReference>
<organism evidence="2 3">
    <name type="scientific">Pseudomicrostroma glucosiphilum</name>
    <dbReference type="NCBI Taxonomy" id="1684307"/>
    <lineage>
        <taxon>Eukaryota</taxon>
        <taxon>Fungi</taxon>
        <taxon>Dikarya</taxon>
        <taxon>Basidiomycota</taxon>
        <taxon>Ustilaginomycotina</taxon>
        <taxon>Exobasidiomycetes</taxon>
        <taxon>Microstromatales</taxon>
        <taxon>Microstromatales incertae sedis</taxon>
        <taxon>Pseudomicrostroma</taxon>
    </lineage>
</organism>
<keyword evidence="3" id="KW-1185">Reference proteome</keyword>
<feature type="chain" id="PRO_5016244115" evidence="1">
    <location>
        <begin position="22"/>
        <end position="377"/>
    </location>
</feature>
<dbReference type="Proteomes" id="UP000245942">
    <property type="component" value="Unassembled WGS sequence"/>
</dbReference>
<dbReference type="RefSeq" id="XP_025346863.1">
    <property type="nucleotide sequence ID" value="XM_025490376.1"/>
</dbReference>
<evidence type="ECO:0000313" key="3">
    <source>
        <dbReference type="Proteomes" id="UP000245942"/>
    </source>
</evidence>
<dbReference type="GeneID" id="37012110"/>
<feature type="signal peptide" evidence="1">
    <location>
        <begin position="1"/>
        <end position="21"/>
    </location>
</feature>
<proteinExistence type="predicted"/>
<evidence type="ECO:0000313" key="2">
    <source>
        <dbReference type="EMBL" id="PWN19703.1"/>
    </source>
</evidence>
<keyword evidence="1" id="KW-0732">Signal</keyword>
<dbReference type="OrthoDB" id="4434395at2759"/>
<name>A0A316U5U0_9BASI</name>
<protein>
    <submittedName>
        <fullName evidence="2">Uncharacterized protein</fullName>
    </submittedName>
</protein>
<dbReference type="InterPro" id="IPR054550">
    <property type="entry name" value="Mala_s_1-like"/>
</dbReference>
<dbReference type="STRING" id="1684307.A0A316U5U0"/>
<reference evidence="2 3" key="1">
    <citation type="journal article" date="2018" name="Mol. Biol. Evol.">
        <title>Broad Genomic Sampling Reveals a Smut Pathogenic Ancestry of the Fungal Clade Ustilaginomycotina.</title>
        <authorList>
            <person name="Kijpornyongpan T."/>
            <person name="Mondo S.J."/>
            <person name="Barry K."/>
            <person name="Sandor L."/>
            <person name="Lee J."/>
            <person name="Lipzen A."/>
            <person name="Pangilinan J."/>
            <person name="LaButti K."/>
            <person name="Hainaut M."/>
            <person name="Henrissat B."/>
            <person name="Grigoriev I.V."/>
            <person name="Spatafora J.W."/>
            <person name="Aime M.C."/>
        </authorList>
    </citation>
    <scope>NUCLEOTIDE SEQUENCE [LARGE SCALE GENOMIC DNA]</scope>
    <source>
        <strain evidence="2 3">MCA 4718</strain>
    </source>
</reference>
<gene>
    <name evidence="2" type="ORF">BCV69DRAFT_250330</name>
</gene>
<evidence type="ECO:0000256" key="1">
    <source>
        <dbReference type="SAM" id="SignalP"/>
    </source>
</evidence>
<dbReference type="Pfam" id="PF22701">
    <property type="entry name" value="Mala_s_1-like"/>
    <property type="match status" value="1"/>
</dbReference>
<dbReference type="EMBL" id="KZ819330">
    <property type="protein sequence ID" value="PWN19703.1"/>
    <property type="molecule type" value="Genomic_DNA"/>
</dbReference>
<accession>A0A316U5U0</accession>